<dbReference type="Gene3D" id="3.30.70.120">
    <property type="match status" value="3"/>
</dbReference>
<dbReference type="PANTHER" id="PTHR35983">
    <property type="entry name" value="UPF0166 PROTEIN TM_0021"/>
    <property type="match status" value="1"/>
</dbReference>
<gene>
    <name evidence="2" type="ORF">K9U37_18175</name>
</gene>
<protein>
    <submittedName>
        <fullName evidence="2">DUF190 domain-containing protein</fullName>
    </submittedName>
</protein>
<dbReference type="RefSeq" id="WP_243072867.1">
    <property type="nucleotide sequence ID" value="NZ_JAIVFL010000001.1"/>
</dbReference>
<dbReference type="EMBL" id="JAIVFL010000001">
    <property type="protein sequence ID" value="MCI4676702.1"/>
    <property type="molecule type" value="Genomic_DNA"/>
</dbReference>
<sequence length="358" mass="39237">MNDTYLKLTTYFGERQRTGSRFVAEAMLDLYTERAVASSVMLRGIASFGPRHIVRSDQSLTLSEDPPVAIAAVDNATTIGSLVGDVVDMMPRGLITLERARLFGGYLGAAALPDGGDAVKLTLFIGRRRRVDGRPAYYAVCDLLHRHGFAGATVFLGVDGTAHGERRRARFFSNNVDVPIMLIAVGSAEQVRRALPELEAVLYQPLVTVERVQVCKRDGLRLTRPPALPAVDAHGRELRQKLMIHTSEATRHGGAPIHRALVRRLWESQIVSGATVLRGIWGFYGDHEPHGDKLIQYGRQVPVTTIVVDTPEVIAACFDIVDELTNTHGLVTSEMVPALLMLDGGQRRGTTDLADYSF</sequence>
<comment type="similarity">
    <text evidence="1">Belongs to the UPF0166 family.</text>
</comment>
<evidence type="ECO:0000313" key="2">
    <source>
        <dbReference type="EMBL" id="MCI4676702.1"/>
    </source>
</evidence>
<comment type="caution">
    <text evidence="2">The sequence shown here is derived from an EMBL/GenBank/DDBJ whole genome shotgun (WGS) entry which is preliminary data.</text>
</comment>
<keyword evidence="3" id="KW-1185">Reference proteome</keyword>
<dbReference type="Proteomes" id="UP001139068">
    <property type="component" value="Unassembled WGS sequence"/>
</dbReference>
<proteinExistence type="inferred from homology"/>
<dbReference type="InterPro" id="IPR003793">
    <property type="entry name" value="UPF0166"/>
</dbReference>
<dbReference type="InterPro" id="IPR011322">
    <property type="entry name" value="N-reg_PII-like_a/b"/>
</dbReference>
<reference evidence="2" key="1">
    <citation type="journal article" date="2022" name="ISME J.">
        <title>Identification of active gaseous-alkane degraders at natural gas seeps.</title>
        <authorList>
            <person name="Farhan Ul Haque M."/>
            <person name="Hernandez M."/>
            <person name="Crombie A.T."/>
            <person name="Murrell J.C."/>
        </authorList>
    </citation>
    <scope>NUCLEOTIDE SEQUENCE</scope>
    <source>
        <strain evidence="2">ANDR5</strain>
    </source>
</reference>
<dbReference type="Pfam" id="PF02641">
    <property type="entry name" value="DUF190"/>
    <property type="match status" value="3"/>
</dbReference>
<accession>A0ABS9Z0K5</accession>
<dbReference type="InterPro" id="IPR015867">
    <property type="entry name" value="N-reg_PII/ATP_PRibTrfase_C"/>
</dbReference>
<dbReference type="SUPFAM" id="SSF54913">
    <property type="entry name" value="GlnB-like"/>
    <property type="match status" value="3"/>
</dbReference>
<evidence type="ECO:0000256" key="1">
    <source>
        <dbReference type="ARBA" id="ARBA00010554"/>
    </source>
</evidence>
<organism evidence="2 3">
    <name type="scientific">Candidatus Mycolicibacterium alkanivorans</name>
    <dbReference type="NCBI Taxonomy" id="2954114"/>
    <lineage>
        <taxon>Bacteria</taxon>
        <taxon>Bacillati</taxon>
        <taxon>Actinomycetota</taxon>
        <taxon>Actinomycetes</taxon>
        <taxon>Mycobacteriales</taxon>
        <taxon>Mycobacteriaceae</taxon>
        <taxon>Mycolicibacterium</taxon>
    </lineage>
</organism>
<dbReference type="PANTHER" id="PTHR35983:SF1">
    <property type="entry name" value="UPF0166 PROTEIN TM_0021"/>
    <property type="match status" value="1"/>
</dbReference>
<name>A0ABS9Z0K5_9MYCO</name>
<evidence type="ECO:0000313" key="3">
    <source>
        <dbReference type="Proteomes" id="UP001139068"/>
    </source>
</evidence>